<dbReference type="InterPro" id="IPR045864">
    <property type="entry name" value="aa-tRNA-synth_II/BPL/LPL"/>
</dbReference>
<dbReference type="NCBIfam" id="NF010922">
    <property type="entry name" value="PRK14342.1"/>
    <property type="match status" value="1"/>
</dbReference>
<dbReference type="EC" id="2.3.1.181" evidence="6 7"/>
<dbReference type="EMBL" id="LT629763">
    <property type="protein sequence ID" value="SDS22426.1"/>
    <property type="molecule type" value="Genomic_DNA"/>
</dbReference>
<comment type="pathway">
    <text evidence="1 6 7">Protein modification; protein lipoylation via endogenous pathway; protein N(6)-(lipoyl)lysine from octanoyl-[acyl-carrier-protein]: step 1/2.</text>
</comment>
<evidence type="ECO:0000256" key="9">
    <source>
        <dbReference type="PIRSR" id="PIRSR016262-2"/>
    </source>
</evidence>
<dbReference type="GO" id="GO:0005737">
    <property type="term" value="C:cytoplasm"/>
    <property type="evidence" value="ECO:0007669"/>
    <property type="project" value="UniProtKB-SubCell"/>
</dbReference>
<dbReference type="HAMAP" id="MF_00013">
    <property type="entry name" value="LipB"/>
    <property type="match status" value="1"/>
</dbReference>
<dbReference type="Gene3D" id="3.30.930.10">
    <property type="entry name" value="Bira Bifunctional Protein, Domain 2"/>
    <property type="match status" value="1"/>
</dbReference>
<organism evidence="12 13">
    <name type="scientific">Halopseudomonas sabulinigri</name>
    <dbReference type="NCBI Taxonomy" id="472181"/>
    <lineage>
        <taxon>Bacteria</taxon>
        <taxon>Pseudomonadati</taxon>
        <taxon>Pseudomonadota</taxon>
        <taxon>Gammaproteobacteria</taxon>
        <taxon>Pseudomonadales</taxon>
        <taxon>Pseudomonadaceae</taxon>
        <taxon>Halopseudomonas</taxon>
    </lineage>
</organism>
<evidence type="ECO:0000313" key="13">
    <source>
        <dbReference type="Proteomes" id="UP000243413"/>
    </source>
</evidence>
<dbReference type="SUPFAM" id="SSF55681">
    <property type="entry name" value="Class II aaRS and biotin synthetases"/>
    <property type="match status" value="1"/>
</dbReference>
<comment type="catalytic activity">
    <reaction evidence="6 7">
        <text>octanoyl-[ACP] + L-lysyl-[protein] = N(6)-octanoyl-L-lysyl-[protein] + holo-[ACP] + H(+)</text>
        <dbReference type="Rhea" id="RHEA:17665"/>
        <dbReference type="Rhea" id="RHEA-COMP:9636"/>
        <dbReference type="Rhea" id="RHEA-COMP:9685"/>
        <dbReference type="Rhea" id="RHEA-COMP:9752"/>
        <dbReference type="Rhea" id="RHEA-COMP:9928"/>
        <dbReference type="ChEBI" id="CHEBI:15378"/>
        <dbReference type="ChEBI" id="CHEBI:29969"/>
        <dbReference type="ChEBI" id="CHEBI:64479"/>
        <dbReference type="ChEBI" id="CHEBI:78463"/>
        <dbReference type="ChEBI" id="CHEBI:78809"/>
        <dbReference type="EC" id="2.3.1.181"/>
    </reaction>
</comment>
<dbReference type="FunFam" id="3.30.930.10:FF:000020">
    <property type="entry name" value="Octanoyltransferase"/>
    <property type="match status" value="1"/>
</dbReference>
<dbReference type="NCBIfam" id="TIGR00214">
    <property type="entry name" value="lipB"/>
    <property type="match status" value="1"/>
</dbReference>
<feature type="active site" description="Acyl-thioester intermediate" evidence="6 8">
    <location>
        <position position="171"/>
    </location>
</feature>
<dbReference type="CDD" id="cd16444">
    <property type="entry name" value="LipB"/>
    <property type="match status" value="1"/>
</dbReference>
<dbReference type="PIRSF" id="PIRSF016262">
    <property type="entry name" value="LPLase"/>
    <property type="match status" value="1"/>
</dbReference>
<evidence type="ECO:0000313" key="12">
    <source>
        <dbReference type="EMBL" id="SDS22426.1"/>
    </source>
</evidence>
<accession>A0A1H1QG84</accession>
<dbReference type="PANTHER" id="PTHR10993">
    <property type="entry name" value="OCTANOYLTRANSFERASE"/>
    <property type="match status" value="1"/>
</dbReference>
<comment type="miscellaneous">
    <text evidence="6">In the reaction, the free carboxyl group of octanoic acid is attached via an amide linkage to the epsilon-amino group of a specific lysine residue of lipoyl domains of lipoate-dependent enzymes.</text>
</comment>
<evidence type="ECO:0000256" key="2">
    <source>
        <dbReference type="ARBA" id="ARBA00022490"/>
    </source>
</evidence>
<evidence type="ECO:0000256" key="1">
    <source>
        <dbReference type="ARBA" id="ARBA00004821"/>
    </source>
</evidence>
<dbReference type="OrthoDB" id="9787061at2"/>
<comment type="subcellular location">
    <subcellularLocation>
        <location evidence="6">Cytoplasm</location>
    </subcellularLocation>
</comment>
<dbReference type="Pfam" id="PF21948">
    <property type="entry name" value="LplA-B_cat"/>
    <property type="match status" value="1"/>
</dbReference>
<reference evidence="13" key="1">
    <citation type="submission" date="2016-10" db="EMBL/GenBank/DDBJ databases">
        <authorList>
            <person name="Varghese N."/>
            <person name="Submissions S."/>
        </authorList>
    </citation>
    <scope>NUCLEOTIDE SEQUENCE [LARGE SCALE GENOMIC DNA]</scope>
    <source>
        <strain evidence="13">JCM 14963</strain>
    </source>
</reference>
<name>A0A1H1QG84_9GAMM</name>
<keyword evidence="3 6" id="KW-0808">Transferase</keyword>
<protein>
    <recommendedName>
        <fullName evidence="6 7">Octanoyltransferase</fullName>
        <ecNumber evidence="6 7">2.3.1.181</ecNumber>
    </recommendedName>
    <alternativeName>
        <fullName evidence="6">Lipoate-protein ligase B</fullName>
    </alternativeName>
    <alternativeName>
        <fullName evidence="6">Lipoyl/octanoyl transferase</fullName>
    </alternativeName>
    <alternativeName>
        <fullName evidence="6">Octanoyl-[acyl-carrier-protein]-protein N-octanoyltransferase</fullName>
    </alternativeName>
</protein>
<feature type="domain" description="BPL/LPL catalytic" evidence="11">
    <location>
        <begin position="34"/>
        <end position="210"/>
    </location>
</feature>
<dbReference type="GO" id="GO:0033819">
    <property type="term" value="F:lipoyl(octanoyl) transferase activity"/>
    <property type="evidence" value="ECO:0007669"/>
    <property type="project" value="UniProtKB-EC"/>
</dbReference>
<feature type="site" description="Lowers pKa of active site Cys" evidence="6 10">
    <location>
        <position position="137"/>
    </location>
</feature>
<dbReference type="InterPro" id="IPR004143">
    <property type="entry name" value="BPL_LPL_catalytic"/>
</dbReference>
<comment type="similarity">
    <text evidence="6 7">Belongs to the LipB family.</text>
</comment>
<dbReference type="Proteomes" id="UP000243413">
    <property type="component" value="Chromosome I"/>
</dbReference>
<evidence type="ECO:0000256" key="5">
    <source>
        <dbReference type="ARBA" id="ARBA00024732"/>
    </source>
</evidence>
<sequence length="211" mass="23140">MAAAVPELLIRELGLVDYQPTLEAMRRFTDERDADTPDEIWLLQHPRVFTQGQAGKAEHVLAAGDIPVIQAERGGQVTYHGPGQLVGYLLLDLRRLGLGVRDLVTAMEQALVDVLQGYGLDAAPKPDAPGVYVQGAKIASLGLRVRRGCSFHGLALNVDMDMEPFQRINPCGYSGLRMVQLSELVEESVSLPRVQQQLSQALRQRLGYVPS</sequence>
<dbReference type="PROSITE" id="PS51733">
    <property type="entry name" value="BPL_LPL_CATALYTIC"/>
    <property type="match status" value="1"/>
</dbReference>
<evidence type="ECO:0000256" key="4">
    <source>
        <dbReference type="ARBA" id="ARBA00023315"/>
    </source>
</evidence>
<evidence type="ECO:0000256" key="8">
    <source>
        <dbReference type="PIRSR" id="PIRSR016262-1"/>
    </source>
</evidence>
<feature type="binding site" evidence="6 9">
    <location>
        <begin position="153"/>
        <end position="155"/>
    </location>
    <ligand>
        <name>substrate</name>
    </ligand>
</feature>
<evidence type="ECO:0000256" key="10">
    <source>
        <dbReference type="PIRSR" id="PIRSR016262-3"/>
    </source>
</evidence>
<proteinExistence type="inferred from homology"/>
<dbReference type="RefSeq" id="WP_092285199.1">
    <property type="nucleotide sequence ID" value="NZ_LT629763.1"/>
</dbReference>
<evidence type="ECO:0000256" key="3">
    <source>
        <dbReference type="ARBA" id="ARBA00022679"/>
    </source>
</evidence>
<dbReference type="PANTHER" id="PTHR10993:SF7">
    <property type="entry name" value="LIPOYLTRANSFERASE 2, MITOCHONDRIAL-RELATED"/>
    <property type="match status" value="1"/>
</dbReference>
<dbReference type="InterPro" id="IPR020605">
    <property type="entry name" value="Octanoyltransferase_CS"/>
</dbReference>
<keyword evidence="2 6" id="KW-0963">Cytoplasm</keyword>
<dbReference type="STRING" id="472181.SAMN05216271_1436"/>
<gene>
    <name evidence="6" type="primary">lipB</name>
    <name evidence="12" type="ORF">SAMN05216271_1436</name>
</gene>
<feature type="binding site" evidence="6 9">
    <location>
        <begin position="73"/>
        <end position="80"/>
    </location>
    <ligand>
        <name>substrate</name>
    </ligand>
</feature>
<evidence type="ECO:0000259" key="11">
    <source>
        <dbReference type="PROSITE" id="PS51733"/>
    </source>
</evidence>
<dbReference type="UniPathway" id="UPA00538">
    <property type="reaction ID" value="UER00592"/>
</dbReference>
<dbReference type="PROSITE" id="PS01313">
    <property type="entry name" value="LIPB"/>
    <property type="match status" value="1"/>
</dbReference>
<dbReference type="AlphaFoldDB" id="A0A1H1QG84"/>
<evidence type="ECO:0000256" key="7">
    <source>
        <dbReference type="PIRNR" id="PIRNR016262"/>
    </source>
</evidence>
<evidence type="ECO:0000256" key="6">
    <source>
        <dbReference type="HAMAP-Rule" id="MF_00013"/>
    </source>
</evidence>
<dbReference type="InterPro" id="IPR000544">
    <property type="entry name" value="Octanoyltransferase"/>
</dbReference>
<comment type="function">
    <text evidence="5 6 7">Catalyzes the transfer of endogenously produced octanoic acid from octanoyl-acyl-carrier-protein onto the lipoyl domains of lipoate-dependent enzymes. Lipoyl-ACP can also act as a substrate although octanoyl-ACP is likely to be the physiological substrate.</text>
</comment>
<feature type="binding site" evidence="6 9">
    <location>
        <begin position="140"/>
        <end position="142"/>
    </location>
    <ligand>
        <name>substrate</name>
    </ligand>
</feature>
<keyword evidence="4 6" id="KW-0012">Acyltransferase</keyword>
<dbReference type="GO" id="GO:0009249">
    <property type="term" value="P:protein lipoylation"/>
    <property type="evidence" value="ECO:0007669"/>
    <property type="project" value="InterPro"/>
</dbReference>